<dbReference type="EMBL" id="CAJPVI010000035">
    <property type="protein sequence ID" value="CAG2155902.1"/>
    <property type="molecule type" value="Genomic_DNA"/>
</dbReference>
<proteinExistence type="predicted"/>
<dbReference type="Pfam" id="PF14864">
    <property type="entry name" value="Alkyl_sulf_C"/>
    <property type="match status" value="1"/>
</dbReference>
<protein>
    <recommendedName>
        <fullName evidence="1">Alkyl sulfatase C-terminal domain-containing protein</fullName>
    </recommendedName>
</protein>
<evidence type="ECO:0000313" key="3">
    <source>
        <dbReference type="Proteomes" id="UP000672657"/>
    </source>
</evidence>
<reference evidence="2 3" key="1">
    <citation type="submission" date="2021-03" db="EMBL/GenBank/DDBJ databases">
        <authorList>
            <person name="Peeters C."/>
        </authorList>
    </citation>
    <scope>NUCLEOTIDE SEQUENCE [LARGE SCALE GENOMIC DNA]</scope>
    <source>
        <strain evidence="2 3">LMG 26411</strain>
    </source>
</reference>
<accession>A0ABN7Q9I5</accession>
<feature type="domain" description="Alkyl sulfatase C-terminal" evidence="1">
    <location>
        <begin position="3"/>
        <end position="43"/>
    </location>
</feature>
<name>A0ABN7Q9I5_9BURK</name>
<gene>
    <name evidence="2" type="ORF">LMG26411_05063</name>
</gene>
<sequence>MNQPTCKAAVADGKLKIEGDGAGGIELLGLFDTFTPNFKIVVPNGNIASPL</sequence>
<keyword evidence="3" id="KW-1185">Reference proteome</keyword>
<dbReference type="InterPro" id="IPR029229">
    <property type="entry name" value="Alkyl_sulf_C"/>
</dbReference>
<evidence type="ECO:0000259" key="1">
    <source>
        <dbReference type="Pfam" id="PF14864"/>
    </source>
</evidence>
<dbReference type="Gene3D" id="3.30.1050.10">
    <property type="entry name" value="SCP2 sterol-binding domain"/>
    <property type="match status" value="1"/>
</dbReference>
<dbReference type="Proteomes" id="UP000672657">
    <property type="component" value="Unassembled WGS sequence"/>
</dbReference>
<comment type="caution">
    <text evidence="2">The sequence shown here is derived from an EMBL/GenBank/DDBJ whole genome shotgun (WGS) entry which is preliminary data.</text>
</comment>
<evidence type="ECO:0000313" key="2">
    <source>
        <dbReference type="EMBL" id="CAG2155902.1"/>
    </source>
</evidence>
<dbReference type="InterPro" id="IPR036527">
    <property type="entry name" value="SCP2_sterol-bd_dom_sf"/>
</dbReference>
<dbReference type="SUPFAM" id="SSF55718">
    <property type="entry name" value="SCP-like"/>
    <property type="match status" value="1"/>
</dbReference>
<organism evidence="2 3">
    <name type="scientific">Cupriavidus numazuensis</name>
    <dbReference type="NCBI Taxonomy" id="221992"/>
    <lineage>
        <taxon>Bacteria</taxon>
        <taxon>Pseudomonadati</taxon>
        <taxon>Pseudomonadota</taxon>
        <taxon>Betaproteobacteria</taxon>
        <taxon>Burkholderiales</taxon>
        <taxon>Burkholderiaceae</taxon>
        <taxon>Cupriavidus</taxon>
    </lineage>
</organism>